<dbReference type="GeneID" id="17322567"/>
<reference evidence="6" key="1">
    <citation type="journal article" date="2013" name="Proc. Natl. Acad. Sci. U.S.A.">
        <title>Genome structure and metabolic features in the red seaweed Chondrus crispus shed light on evolution of the Archaeplastida.</title>
        <authorList>
            <person name="Collen J."/>
            <person name="Porcel B."/>
            <person name="Carre W."/>
            <person name="Ball S.G."/>
            <person name="Chaparro C."/>
            <person name="Tonon T."/>
            <person name="Barbeyron T."/>
            <person name="Michel G."/>
            <person name="Noel B."/>
            <person name="Valentin K."/>
            <person name="Elias M."/>
            <person name="Artiguenave F."/>
            <person name="Arun A."/>
            <person name="Aury J.M."/>
            <person name="Barbosa-Neto J.F."/>
            <person name="Bothwell J.H."/>
            <person name="Bouget F.Y."/>
            <person name="Brillet L."/>
            <person name="Cabello-Hurtado F."/>
            <person name="Capella-Gutierrez S."/>
            <person name="Charrier B."/>
            <person name="Cladiere L."/>
            <person name="Cock J.M."/>
            <person name="Coelho S.M."/>
            <person name="Colleoni C."/>
            <person name="Czjzek M."/>
            <person name="Da Silva C."/>
            <person name="Delage L."/>
            <person name="Denoeud F."/>
            <person name="Deschamps P."/>
            <person name="Dittami S.M."/>
            <person name="Gabaldon T."/>
            <person name="Gachon C.M."/>
            <person name="Groisillier A."/>
            <person name="Herve C."/>
            <person name="Jabbari K."/>
            <person name="Katinka M."/>
            <person name="Kloareg B."/>
            <person name="Kowalczyk N."/>
            <person name="Labadie K."/>
            <person name="Leblanc C."/>
            <person name="Lopez P.J."/>
            <person name="McLachlan D.H."/>
            <person name="Meslet-Cladiere L."/>
            <person name="Moustafa A."/>
            <person name="Nehr Z."/>
            <person name="Nyvall Collen P."/>
            <person name="Panaud O."/>
            <person name="Partensky F."/>
            <person name="Poulain J."/>
            <person name="Rensing S.A."/>
            <person name="Rousvoal S."/>
            <person name="Samson G."/>
            <person name="Symeonidi A."/>
            <person name="Weissenbach J."/>
            <person name="Zambounis A."/>
            <person name="Wincker P."/>
            <person name="Boyen C."/>
        </authorList>
    </citation>
    <scope>NUCLEOTIDE SEQUENCE [LARGE SCALE GENOMIC DNA]</scope>
    <source>
        <strain evidence="6">cv. Stackhouse</strain>
    </source>
</reference>
<evidence type="ECO:0000313" key="6">
    <source>
        <dbReference type="Proteomes" id="UP000012073"/>
    </source>
</evidence>
<dbReference type="GO" id="GO:0003735">
    <property type="term" value="F:structural constituent of ribosome"/>
    <property type="evidence" value="ECO:0007669"/>
    <property type="project" value="InterPro"/>
</dbReference>
<dbReference type="Proteomes" id="UP000012073">
    <property type="component" value="Unassembled WGS sequence"/>
</dbReference>
<keyword evidence="2 4" id="KW-0689">Ribosomal protein</keyword>
<dbReference type="Gramene" id="CDF35030">
    <property type="protein sequence ID" value="CDF35030"/>
    <property type="gene ID" value="CHC_T00010306001"/>
</dbReference>
<evidence type="ECO:0000256" key="2">
    <source>
        <dbReference type="ARBA" id="ARBA00022980"/>
    </source>
</evidence>
<dbReference type="RefSeq" id="XP_005714849.1">
    <property type="nucleotide sequence ID" value="XM_005714792.1"/>
</dbReference>
<evidence type="ECO:0000256" key="3">
    <source>
        <dbReference type="ARBA" id="ARBA00023274"/>
    </source>
</evidence>
<dbReference type="Gene3D" id="3.30.720.90">
    <property type="match status" value="1"/>
</dbReference>
<dbReference type="GO" id="GO:0022625">
    <property type="term" value="C:cytosolic large ribosomal subunit"/>
    <property type="evidence" value="ECO:0007669"/>
    <property type="project" value="TreeGrafter"/>
</dbReference>
<organism evidence="5 6">
    <name type="scientific">Chondrus crispus</name>
    <name type="common">Carrageen Irish moss</name>
    <name type="synonym">Polymorpha crispa</name>
    <dbReference type="NCBI Taxonomy" id="2769"/>
    <lineage>
        <taxon>Eukaryota</taxon>
        <taxon>Rhodophyta</taxon>
        <taxon>Florideophyceae</taxon>
        <taxon>Rhodymeniophycidae</taxon>
        <taxon>Gigartinales</taxon>
        <taxon>Gigartinaceae</taxon>
        <taxon>Chondrus</taxon>
    </lineage>
</organism>
<gene>
    <name evidence="5" type="ORF">CHC_T00010306001</name>
</gene>
<evidence type="ECO:0000256" key="4">
    <source>
        <dbReference type="RuleBase" id="RU003445"/>
    </source>
</evidence>
<dbReference type="GO" id="GO:0006412">
    <property type="term" value="P:translation"/>
    <property type="evidence" value="ECO:0007669"/>
    <property type="project" value="InterPro"/>
</dbReference>
<dbReference type="InterPro" id="IPR002675">
    <property type="entry name" value="Ribosomal_eL38"/>
</dbReference>
<dbReference type="Pfam" id="PF01781">
    <property type="entry name" value="Ribosomal_L38e"/>
    <property type="match status" value="1"/>
</dbReference>
<dbReference type="OrthoDB" id="10258478at2759"/>
<evidence type="ECO:0000313" key="5">
    <source>
        <dbReference type="EMBL" id="CDF35030.1"/>
    </source>
</evidence>
<dbReference type="AlphaFoldDB" id="R7QC50"/>
<accession>R7QC50</accession>
<dbReference type="InterPro" id="IPR038464">
    <property type="entry name" value="Ribosomal_eL38_sf"/>
</dbReference>
<protein>
    <submittedName>
        <fullName evidence="5">60S ribosomal protein L38</fullName>
    </submittedName>
</protein>
<comment type="similarity">
    <text evidence="1 4">Belongs to the eukaryotic ribosomal protein eL38 family.</text>
</comment>
<dbReference type="STRING" id="2769.R7QC50"/>
<keyword evidence="6" id="KW-1185">Reference proteome</keyword>
<dbReference type="EMBL" id="HG001714">
    <property type="protein sequence ID" value="CDF35030.1"/>
    <property type="molecule type" value="Genomic_DNA"/>
</dbReference>
<evidence type="ECO:0000256" key="1">
    <source>
        <dbReference type="ARBA" id="ARBA00007803"/>
    </source>
</evidence>
<dbReference type="GO" id="GO:0022618">
    <property type="term" value="P:protein-RNA complex assembly"/>
    <property type="evidence" value="ECO:0007669"/>
    <property type="project" value="TreeGrafter"/>
</dbReference>
<dbReference type="PANTHER" id="PTHR10965">
    <property type="entry name" value="60S RIBOSOMAL PROTEIN L38"/>
    <property type="match status" value="1"/>
</dbReference>
<dbReference type="KEGG" id="ccp:CHC_T00010306001"/>
<dbReference type="FunFam" id="3.30.720.90:FF:000001">
    <property type="entry name" value="60S ribosomal protein L38"/>
    <property type="match status" value="1"/>
</dbReference>
<keyword evidence="3 4" id="KW-0687">Ribonucleoprotein</keyword>
<dbReference type="OMA" id="RCHRFIY"/>
<sequence>MPKQVHEIKDFLMAARRKDARSVTIKKQKNGSLKFKVRCSKYLYTLVVKDSDKADKLQQSMPPGLQRKSIQ</sequence>
<name>R7QC50_CHOCR</name>
<dbReference type="PANTHER" id="PTHR10965:SF0">
    <property type="entry name" value="LARGE RIBOSOMAL SUBUNIT PROTEIN EL38"/>
    <property type="match status" value="1"/>
</dbReference>
<proteinExistence type="inferred from homology"/>